<dbReference type="EMBL" id="AP024987">
    <property type="protein sequence ID" value="BDA39874.1"/>
    <property type="molecule type" value="Genomic_DNA"/>
</dbReference>
<keyword evidence="3" id="KW-0418">Kinase</keyword>
<organism evidence="3 4">
    <name type="scientific">cyanobacterium endosymbiont of Braarudosphaera bigelowii</name>
    <dbReference type="NCBI Taxonomy" id="1285375"/>
    <lineage>
        <taxon>Bacteria</taxon>
        <taxon>Bacillati</taxon>
        <taxon>Cyanobacteriota</taxon>
        <taxon>Cyanophyceae</taxon>
        <taxon>Oscillatoriophycideae</taxon>
        <taxon>Chroococcales</taxon>
        <taxon>Aphanothecaceae</taxon>
        <taxon>Candidatus Atelocyanobacterium</taxon>
        <taxon>Candidatus Atelocyanobacterium thalassae</taxon>
    </lineage>
</organism>
<protein>
    <submittedName>
        <fullName evidence="3">Protein kinase UbiB</fullName>
    </submittedName>
</protein>
<keyword evidence="4" id="KW-1185">Reference proteome</keyword>
<dbReference type="CDD" id="cd05121">
    <property type="entry name" value="ABC1_ADCK3-like"/>
    <property type="match status" value="1"/>
</dbReference>
<sequence length="644" mass="74445">MPHSILFLENLNFNTANININSNHPFKKNTENVDNYIENNYQYNPNEINKYYRKHIFKVANRLIRIFSCFSSFIFKLWWSRLIGKNIKEDANQAIHLRKILTELGPTYIKIGQALSTRPDLVPPVYLNELTLLQDKLPSFPNEIAYRFIQEELGCSAQSIYKELSENPIAAASLGQVYKGKLKTGEQVAIKVQRPGLLECITLDIYILRYISHWLQNNFSFIHSDLVAITDELAERIFEEIDYVKEGNNAEEFAKHYSHLPEIYVPKIYWEYTARRVLTMEWIEGTKLTNIEKIQAQGIEATHLVEIGVHCSLCQLLEYGLFHADPHPGNLLAMKDGKLAYLDFGMMSRIESYQRYGFIEAVIHLVNRDFDALAYDYVKLGFLEPETDLTPITVALKEIFNNALGSSVAELNFKNITDQMSSIMYEFPFKVPAYYALILRSMVTLEGIAIGIDPNFKVLSKAYSYVAKRLLTDSSPELRRSLTDLLFKKGNLRWNRLESLMINAQNFQSYDIDIVFDQIADFIFSPQGEFIREQLINEVIDSVDIFGRQIWFKLSITIRKQIGLTRENSIREPKEDNSLKHLKNILIILNDLPGFEPMHLSSLLIKLIAKRETQQMGVKILDGLAHKMMARLVRNLLLEINQSK</sequence>
<comment type="similarity">
    <text evidence="1">Belongs to the protein kinase superfamily. ADCK protein kinase family.</text>
</comment>
<dbReference type="InterPro" id="IPR004147">
    <property type="entry name" value="ABC1_dom"/>
</dbReference>
<feature type="domain" description="Protein kinase" evidence="2">
    <location>
        <begin position="163"/>
        <end position="492"/>
    </location>
</feature>
<dbReference type="InterPro" id="IPR050154">
    <property type="entry name" value="UbiB_kinase"/>
</dbReference>
<dbReference type="GO" id="GO:0016301">
    <property type="term" value="F:kinase activity"/>
    <property type="evidence" value="ECO:0007669"/>
    <property type="project" value="UniProtKB-KW"/>
</dbReference>
<evidence type="ECO:0000313" key="3">
    <source>
        <dbReference type="EMBL" id="BDA39874.1"/>
    </source>
</evidence>
<name>A0ABM7U5B5_9CHRO</name>
<reference evidence="3 4" key="1">
    <citation type="submission" date="2021-08" db="EMBL/GenBank/DDBJ databases">
        <title>Endosymbiont genome of Braarudosphaera bigelowii.</title>
        <authorList>
            <person name="Suzuki S."/>
            <person name="Ishida K."/>
        </authorList>
    </citation>
    <scope>NUCLEOTIDE SEQUENCE [LARGE SCALE GENOMIC DNA]</scope>
    <source>
        <strain evidence="3">CPSB-1</strain>
    </source>
</reference>
<dbReference type="Proteomes" id="UP001319803">
    <property type="component" value="Chromosome"/>
</dbReference>
<keyword evidence="3" id="KW-0808">Transferase</keyword>
<dbReference type="Pfam" id="PF03109">
    <property type="entry name" value="ABC1"/>
    <property type="match status" value="1"/>
</dbReference>
<evidence type="ECO:0000259" key="2">
    <source>
        <dbReference type="PROSITE" id="PS50011"/>
    </source>
</evidence>
<dbReference type="Gene3D" id="1.10.510.10">
    <property type="entry name" value="Transferase(Phosphotransferase) domain 1"/>
    <property type="match status" value="1"/>
</dbReference>
<dbReference type="PANTHER" id="PTHR10566:SF128">
    <property type="entry name" value="UBIB DOMAIN CONTAINING KINASE"/>
    <property type="match status" value="1"/>
</dbReference>
<evidence type="ECO:0000313" key="4">
    <source>
        <dbReference type="Proteomes" id="UP001319803"/>
    </source>
</evidence>
<gene>
    <name evidence="3" type="ORF">CPARK_000071400</name>
</gene>
<proteinExistence type="inferred from homology"/>
<evidence type="ECO:0000256" key="1">
    <source>
        <dbReference type="ARBA" id="ARBA00009670"/>
    </source>
</evidence>
<dbReference type="RefSeq" id="WP_229636860.1">
    <property type="nucleotide sequence ID" value="NZ_AP024987.1"/>
</dbReference>
<dbReference type="InterPro" id="IPR000719">
    <property type="entry name" value="Prot_kinase_dom"/>
</dbReference>
<dbReference type="SUPFAM" id="SSF56112">
    <property type="entry name" value="Protein kinase-like (PK-like)"/>
    <property type="match status" value="1"/>
</dbReference>
<dbReference type="InterPro" id="IPR011009">
    <property type="entry name" value="Kinase-like_dom_sf"/>
</dbReference>
<accession>A0ABM7U5B5</accession>
<dbReference type="PROSITE" id="PS50011">
    <property type="entry name" value="PROTEIN_KINASE_DOM"/>
    <property type="match status" value="1"/>
</dbReference>
<dbReference type="PANTHER" id="PTHR10566">
    <property type="entry name" value="CHAPERONE-ACTIVITY OF BC1 COMPLEX CABC1 -RELATED"/>
    <property type="match status" value="1"/>
</dbReference>